<evidence type="ECO:0000256" key="2">
    <source>
        <dbReference type="ARBA" id="ARBA00022723"/>
    </source>
</evidence>
<organism evidence="9 10">
    <name type="scientific">Penicillium brevicompactum</name>
    <dbReference type="NCBI Taxonomy" id="5074"/>
    <lineage>
        <taxon>Eukaryota</taxon>
        <taxon>Fungi</taxon>
        <taxon>Dikarya</taxon>
        <taxon>Ascomycota</taxon>
        <taxon>Pezizomycotina</taxon>
        <taxon>Eurotiomycetes</taxon>
        <taxon>Eurotiomycetidae</taxon>
        <taxon>Eurotiales</taxon>
        <taxon>Aspergillaceae</taxon>
        <taxon>Penicillium</taxon>
    </lineage>
</organism>
<dbReference type="EMBL" id="JAPZBR010000006">
    <property type="protein sequence ID" value="KAJ5349944.1"/>
    <property type="molecule type" value="Genomic_DNA"/>
</dbReference>
<reference evidence="9" key="2">
    <citation type="journal article" date="2023" name="IMA Fungus">
        <title>Comparative genomic study of the Penicillium genus elucidates a diverse pangenome and 15 lateral gene transfer events.</title>
        <authorList>
            <person name="Petersen C."/>
            <person name="Sorensen T."/>
            <person name="Nielsen M.R."/>
            <person name="Sondergaard T.E."/>
            <person name="Sorensen J.L."/>
            <person name="Fitzpatrick D.A."/>
            <person name="Frisvad J.C."/>
            <person name="Nielsen K.L."/>
        </authorList>
    </citation>
    <scope>NUCLEOTIDE SEQUENCE</scope>
    <source>
        <strain evidence="9">IBT 35675</strain>
    </source>
</reference>
<evidence type="ECO:0000313" key="9">
    <source>
        <dbReference type="EMBL" id="KAJ5349944.1"/>
    </source>
</evidence>
<dbReference type="PROSITE" id="PS50048">
    <property type="entry name" value="ZN2_CY6_FUNGAL_2"/>
    <property type="match status" value="1"/>
</dbReference>
<keyword evidence="6" id="KW-0539">Nucleus</keyword>
<protein>
    <recommendedName>
        <fullName evidence="8">Zn(2)-C6 fungal-type domain-containing protein</fullName>
    </recommendedName>
</protein>
<feature type="domain" description="Zn(2)-C6 fungal-type" evidence="8">
    <location>
        <begin position="17"/>
        <end position="49"/>
    </location>
</feature>
<keyword evidence="2" id="KW-0479">Metal-binding</keyword>
<name>A0A9W9UMQ8_PENBR</name>
<dbReference type="PANTHER" id="PTHR31845">
    <property type="entry name" value="FINGER DOMAIN PROTEIN, PUTATIVE-RELATED"/>
    <property type="match status" value="1"/>
</dbReference>
<feature type="compositionally biased region" description="Polar residues" evidence="7">
    <location>
        <begin position="106"/>
        <end position="117"/>
    </location>
</feature>
<comment type="caution">
    <text evidence="9">The sequence shown here is derived from an EMBL/GenBank/DDBJ whole genome shotgun (WGS) entry which is preliminary data.</text>
</comment>
<keyword evidence="10" id="KW-1185">Reference proteome</keyword>
<dbReference type="PANTHER" id="PTHR31845:SF19">
    <property type="entry name" value="TRANSCRIPTION FACTOR DOMAIN-CONTAINING PROTEIN"/>
    <property type="match status" value="1"/>
</dbReference>
<keyword evidence="3" id="KW-0805">Transcription regulation</keyword>
<evidence type="ECO:0000256" key="5">
    <source>
        <dbReference type="ARBA" id="ARBA00023163"/>
    </source>
</evidence>
<evidence type="ECO:0000256" key="7">
    <source>
        <dbReference type="SAM" id="MobiDB-lite"/>
    </source>
</evidence>
<dbReference type="CDD" id="cd00067">
    <property type="entry name" value="GAL4"/>
    <property type="match status" value="1"/>
</dbReference>
<keyword evidence="4" id="KW-0238">DNA-binding</keyword>
<dbReference type="SUPFAM" id="SSF57701">
    <property type="entry name" value="Zn2/Cys6 DNA-binding domain"/>
    <property type="match status" value="1"/>
</dbReference>
<evidence type="ECO:0000256" key="4">
    <source>
        <dbReference type="ARBA" id="ARBA00023125"/>
    </source>
</evidence>
<dbReference type="Proteomes" id="UP001148299">
    <property type="component" value="Unassembled WGS sequence"/>
</dbReference>
<reference evidence="9" key="1">
    <citation type="submission" date="2022-12" db="EMBL/GenBank/DDBJ databases">
        <authorList>
            <person name="Petersen C."/>
        </authorList>
    </citation>
    <scope>NUCLEOTIDE SEQUENCE</scope>
    <source>
        <strain evidence="9">IBT 35675</strain>
    </source>
</reference>
<dbReference type="Gene3D" id="4.10.240.10">
    <property type="entry name" value="Zn(2)-C6 fungal-type DNA-binding domain"/>
    <property type="match status" value="1"/>
</dbReference>
<dbReference type="Pfam" id="PF00172">
    <property type="entry name" value="Zn_clus"/>
    <property type="match status" value="1"/>
</dbReference>
<dbReference type="GO" id="GO:0000976">
    <property type="term" value="F:transcription cis-regulatory region binding"/>
    <property type="evidence" value="ECO:0007669"/>
    <property type="project" value="TreeGrafter"/>
</dbReference>
<dbReference type="PROSITE" id="PS00463">
    <property type="entry name" value="ZN2_CY6_FUNGAL_1"/>
    <property type="match status" value="1"/>
</dbReference>
<dbReference type="InterPro" id="IPR036864">
    <property type="entry name" value="Zn2-C6_fun-type_DNA-bd_sf"/>
</dbReference>
<dbReference type="GO" id="GO:0005634">
    <property type="term" value="C:nucleus"/>
    <property type="evidence" value="ECO:0007669"/>
    <property type="project" value="UniProtKB-SubCell"/>
</dbReference>
<evidence type="ECO:0000256" key="1">
    <source>
        <dbReference type="ARBA" id="ARBA00004123"/>
    </source>
</evidence>
<evidence type="ECO:0000256" key="6">
    <source>
        <dbReference type="ARBA" id="ARBA00023242"/>
    </source>
</evidence>
<accession>A0A9W9UMQ8</accession>
<feature type="region of interest" description="Disordered" evidence="7">
    <location>
        <begin position="70"/>
        <end position="133"/>
    </location>
</feature>
<comment type="subcellular location">
    <subcellularLocation>
        <location evidence="1">Nucleus</location>
    </subcellularLocation>
</comment>
<sequence>MAPSTSTPTNLHRAPVACLQCREGKVRCLVSLGLKSCDRCRTNNTECVFAQSKRARVQAQPYLQRKRQELETPEGHNQGPLSQIAQNELPPRQTLQSVREDELATHRSTSPSQNQNPAEKIKHQKQQPTITNATRGRLIAAFATIRGEKGSPFTFATSGESPSFSVGDRNNRTPNIDSQQPSFHSSEESHATLKILRILRPLKSSISADSDEDEWRPAGSVKMPSYISSMTLGHTILDPIKSGILSLQVSEGLFEFFMIQMNAKWEYILDPYVDTHTSVQMRSPLLFAAILYCSSKFANFTEGKLVPNPDLFLQSRLCSLARNLAIRSIAEGNRSIETMQALYLLVCWKDADDDVSYLHSGYAFRILHDLDSEPGDSDSREFAMRKRTWLALFRQDKQQSLFFMRRASLSPGEENITCNLSVWLKMPYALPSDFAACCSADLRCIQSRLRHMVQKGSPDILPCLLELMDADLRSWKSRWSQHFEEQKHMRPHDNSISNPKLLSPGGKHLTTLLNVWDNSVRLNVASAILRQALMASVASSMKDLPEGSPVDIDLRSSDTQQILSQDLPGLKSSVEGAFGTLRHLMEIPPNDLRLAPDAILLLAPNTALFLCLLLCLPGNGILGQAFQRTTIDLIQEITQHIRTSVRSPQDTVALHLAYLESLLDLLGLSELRSSFQQAGQNRDPHFGPGHLAMGSVQSNYVDPSLQASQQPIDTVGSNPFDLAQNDNIPPLVGDYNQTLHMQSLANLLDGQLFWEMPPVNMNANFN</sequence>
<dbReference type="AlphaFoldDB" id="A0A9W9UMQ8"/>
<gene>
    <name evidence="9" type="ORF">N7541_007671</name>
</gene>
<evidence type="ECO:0000313" key="10">
    <source>
        <dbReference type="Proteomes" id="UP001148299"/>
    </source>
</evidence>
<keyword evidence="5" id="KW-0804">Transcription</keyword>
<dbReference type="InterPro" id="IPR001138">
    <property type="entry name" value="Zn2Cys6_DnaBD"/>
</dbReference>
<dbReference type="SMART" id="SM00066">
    <property type="entry name" value="GAL4"/>
    <property type="match status" value="1"/>
</dbReference>
<evidence type="ECO:0000256" key="3">
    <source>
        <dbReference type="ARBA" id="ARBA00023015"/>
    </source>
</evidence>
<proteinExistence type="predicted"/>
<dbReference type="GO" id="GO:0000981">
    <property type="term" value="F:DNA-binding transcription factor activity, RNA polymerase II-specific"/>
    <property type="evidence" value="ECO:0007669"/>
    <property type="project" value="InterPro"/>
</dbReference>
<evidence type="ECO:0000259" key="8">
    <source>
        <dbReference type="PROSITE" id="PS50048"/>
    </source>
</evidence>
<dbReference type="InterPro" id="IPR051089">
    <property type="entry name" value="prtT"/>
</dbReference>
<dbReference type="CDD" id="cd12148">
    <property type="entry name" value="fungal_TF_MHR"/>
    <property type="match status" value="1"/>
</dbReference>
<dbReference type="InterPro" id="IPR007219">
    <property type="entry name" value="XnlR_reg_dom"/>
</dbReference>
<dbReference type="GO" id="GO:0008270">
    <property type="term" value="F:zinc ion binding"/>
    <property type="evidence" value="ECO:0007669"/>
    <property type="project" value="InterPro"/>
</dbReference>
<dbReference type="Pfam" id="PF04082">
    <property type="entry name" value="Fungal_trans"/>
    <property type="match status" value="1"/>
</dbReference>
<dbReference type="GO" id="GO:0006351">
    <property type="term" value="P:DNA-templated transcription"/>
    <property type="evidence" value="ECO:0007669"/>
    <property type="project" value="InterPro"/>
</dbReference>